<dbReference type="CDD" id="cd00821">
    <property type="entry name" value="PH"/>
    <property type="match status" value="1"/>
</dbReference>
<keyword evidence="4" id="KW-1185">Reference proteome</keyword>
<feature type="region of interest" description="Disordered" evidence="1">
    <location>
        <begin position="254"/>
        <end position="276"/>
    </location>
</feature>
<dbReference type="EMBL" id="CAMPGE010023710">
    <property type="protein sequence ID" value="CAI2381616.1"/>
    <property type="molecule type" value="Genomic_DNA"/>
</dbReference>
<reference evidence="3" key="1">
    <citation type="submission" date="2023-07" db="EMBL/GenBank/DDBJ databases">
        <authorList>
            <consortium name="AG Swart"/>
            <person name="Singh M."/>
            <person name="Singh A."/>
            <person name="Seah K."/>
            <person name="Emmerich C."/>
        </authorList>
    </citation>
    <scope>NUCLEOTIDE SEQUENCE</scope>
    <source>
        <strain evidence="3">DP1</strain>
    </source>
</reference>
<dbReference type="PANTHER" id="PTHR47112">
    <property type="entry name" value="PX DOMAIN-CONTAINING PROTEIN"/>
    <property type="match status" value="1"/>
</dbReference>
<dbReference type="InterPro" id="IPR024453">
    <property type="entry name" value="Peptidase_C92"/>
</dbReference>
<dbReference type="Gene3D" id="2.30.29.30">
    <property type="entry name" value="Pleckstrin-homology domain (PH domain)/Phosphotyrosine-binding domain (PTB)"/>
    <property type="match status" value="1"/>
</dbReference>
<dbReference type="AlphaFoldDB" id="A0AAD1XZQ7"/>
<dbReference type="PANTHER" id="PTHR47112:SF1">
    <property type="entry name" value="PX DOMAIN-CONTAINING PROTEIN"/>
    <property type="match status" value="1"/>
</dbReference>
<dbReference type="Proteomes" id="UP001295684">
    <property type="component" value="Unassembled WGS sequence"/>
</dbReference>
<dbReference type="SUPFAM" id="SSF54001">
    <property type="entry name" value="Cysteine proteinases"/>
    <property type="match status" value="1"/>
</dbReference>
<dbReference type="SUPFAM" id="SSF50729">
    <property type="entry name" value="PH domain-like"/>
    <property type="match status" value="1"/>
</dbReference>
<feature type="domain" description="PH" evidence="2">
    <location>
        <begin position="369"/>
        <end position="474"/>
    </location>
</feature>
<accession>A0AAD1XZQ7</accession>
<evidence type="ECO:0000256" key="1">
    <source>
        <dbReference type="SAM" id="MobiDB-lite"/>
    </source>
</evidence>
<dbReference type="Pfam" id="PF05708">
    <property type="entry name" value="Peptidase_C92"/>
    <property type="match status" value="1"/>
</dbReference>
<name>A0AAD1XZQ7_EUPCR</name>
<evidence type="ECO:0000313" key="4">
    <source>
        <dbReference type="Proteomes" id="UP001295684"/>
    </source>
</evidence>
<dbReference type="PROSITE" id="PS50003">
    <property type="entry name" value="PH_DOMAIN"/>
    <property type="match status" value="1"/>
</dbReference>
<dbReference type="InterPro" id="IPR038765">
    <property type="entry name" value="Papain-like_cys_pep_sf"/>
</dbReference>
<dbReference type="InterPro" id="IPR001849">
    <property type="entry name" value="PH_domain"/>
</dbReference>
<evidence type="ECO:0000313" key="3">
    <source>
        <dbReference type="EMBL" id="CAI2381616.1"/>
    </source>
</evidence>
<protein>
    <recommendedName>
        <fullName evidence="2">PH domain-containing protein</fullName>
    </recommendedName>
</protein>
<evidence type="ECO:0000259" key="2">
    <source>
        <dbReference type="PROSITE" id="PS50003"/>
    </source>
</evidence>
<organism evidence="3 4">
    <name type="scientific">Euplotes crassus</name>
    <dbReference type="NCBI Taxonomy" id="5936"/>
    <lineage>
        <taxon>Eukaryota</taxon>
        <taxon>Sar</taxon>
        <taxon>Alveolata</taxon>
        <taxon>Ciliophora</taxon>
        <taxon>Intramacronucleata</taxon>
        <taxon>Spirotrichea</taxon>
        <taxon>Hypotrichia</taxon>
        <taxon>Euplotida</taxon>
        <taxon>Euplotidae</taxon>
        <taxon>Moneuplotes</taxon>
    </lineage>
</organism>
<dbReference type="Gene3D" id="3.90.1720.10">
    <property type="entry name" value="endopeptidase domain like (from Nostoc punctiforme)"/>
    <property type="match status" value="1"/>
</dbReference>
<dbReference type="InterPro" id="IPR011993">
    <property type="entry name" value="PH-like_dom_sf"/>
</dbReference>
<proteinExistence type="predicted"/>
<dbReference type="SMART" id="SM00233">
    <property type="entry name" value="PH"/>
    <property type="match status" value="1"/>
</dbReference>
<gene>
    <name evidence="3" type="ORF">ECRASSUSDP1_LOCUS23074</name>
</gene>
<comment type="caution">
    <text evidence="3">The sequence shown here is derived from an EMBL/GenBank/DDBJ whole genome shotgun (WGS) entry which is preliminary data.</text>
</comment>
<sequence length="680" mass="78734">MDEFSSHKFREKGVKVKKPIMVLNDSSLDISDQNNTPNNLLNMRMAGSAGGVYLKKFTEKQNSKKNRDLIQDDHAHPRVKLNNQSVDKKIIKVPSSALESSEWSNLNDSLPVRLGGNFKLDNFTRNMEMPILCRLRIIMELTEISYLEQCILLKLTMRKAQIVISFFQLIKISKEFHRLGFITYRHIVDSSIDEGSQAQRLQNNFESLIPQAIKGKNEYINHADNRRVSQEIHETERDLLHMMNPRNSIIHRDAVDEEEDKKENKQAPNLHNYENDRYISEDEEEVDGRFNNPETSFVTVKGNKLMSLVNKIHGLVTPNKHQKTQRNLRSSCMANKIERLNSPHASEVANYTRSFYLVQGEYPTENIILTQKAGNIEVKLPTGVRWLRKFRRRYCVIKDHCIFIYKKREKKLTEFVIDLNSLTAAIFVQESEPLRAFKLKILGLAETVDFRIPSDQAHTNEAQDWVQTLFEHLESSKGYYTDLASVPLSKSLVFSYPRLENSEFIKMADTGDILLFRGFSKASKFQRMMTCSKYDHVAMVLKGSDDKVLLFESTSTLGVTFIDWQAFHQIGWPKKYQRVVYRKLKHERNNEDINRLESFLVSVKDKKFKFSIKSVLGKNNYNNEQEQTFFCSELVAASYQTLGILPEDTVCSRYWPGSFSTEKSIPLINGATLGEEYLIV</sequence>